<evidence type="ECO:0000259" key="4">
    <source>
        <dbReference type="PROSITE" id="PS51720"/>
    </source>
</evidence>
<dbReference type="PROSITE" id="PS51720">
    <property type="entry name" value="G_AIG1"/>
    <property type="match status" value="1"/>
</dbReference>
<comment type="similarity">
    <text evidence="1">Belongs to the TRAFAC class TrmE-Era-EngA-EngB-Septin-like GTPase superfamily. AIG1/Toc34/Toc159-like paraseptin GTPase family. IAN subfamily.</text>
</comment>
<dbReference type="PANTHER" id="PTHR10903">
    <property type="entry name" value="GTPASE, IMAP FAMILY MEMBER-RELATED"/>
    <property type="match status" value="1"/>
</dbReference>
<dbReference type="GeneTree" id="ENSGT01120000271858"/>
<evidence type="ECO:0000313" key="6">
    <source>
        <dbReference type="Proteomes" id="UP000314983"/>
    </source>
</evidence>
<evidence type="ECO:0000256" key="3">
    <source>
        <dbReference type="ARBA" id="ARBA00023134"/>
    </source>
</evidence>
<proteinExistence type="inferred from homology"/>
<reference evidence="5" key="4">
    <citation type="submission" date="2025-08" db="UniProtKB">
        <authorList>
            <consortium name="Ensembl"/>
        </authorList>
    </citation>
    <scope>IDENTIFICATION</scope>
</reference>
<reference evidence="6" key="1">
    <citation type="journal article" date="2014" name="Science">
        <title>Nonhuman genetics. Genomic basis for the convergent evolution of electric organs.</title>
        <authorList>
            <person name="Gallant J.R."/>
            <person name="Traeger L.L."/>
            <person name="Volkening J.D."/>
            <person name="Moffett H."/>
            <person name="Chen P.H."/>
            <person name="Novina C.D."/>
            <person name="Phillips G.N.Jr."/>
            <person name="Anand R."/>
            <person name="Wells G.B."/>
            <person name="Pinch M."/>
            <person name="Guth R."/>
            <person name="Unguez G.A."/>
            <person name="Albert J.S."/>
            <person name="Zakon H.H."/>
            <person name="Samanta M.P."/>
            <person name="Sussman M.R."/>
        </authorList>
    </citation>
    <scope>NUCLEOTIDE SEQUENCE [LARGE SCALE GENOMIC DNA]</scope>
</reference>
<evidence type="ECO:0000313" key="5">
    <source>
        <dbReference type="Ensembl" id="ENSEEEP00000023495.2"/>
    </source>
</evidence>
<sequence length="228" mass="26005">MWNGETFQEGDRDLLIVSHMCAMFQTKYVACGVGQVEQWHIMLLGHRGVGKSSTGNTILGHHSFNTDMQLARVIQQCTRADASIQGRPVAVIDTTSLKKTKHMEKKVLQDILKSMLLCKPGLHAFLLEQPIGNLTSMFGKRVWEYTIIIFTHGDRLERMPDDVIIIVPVSDKALREFIRCSSRGFMFFKNMKSCKQVVKLMEKIKTLVAINGRKYCTTVLYLHSERKV</sequence>
<protein>
    <recommendedName>
        <fullName evidence="4">AIG1-type G domain-containing protein</fullName>
    </recommendedName>
</protein>
<dbReference type="InterPro" id="IPR006703">
    <property type="entry name" value="G_AIG1"/>
</dbReference>
<dbReference type="Proteomes" id="UP000314983">
    <property type="component" value="Chromosome 4"/>
</dbReference>
<evidence type="ECO:0000256" key="1">
    <source>
        <dbReference type="ARBA" id="ARBA00008535"/>
    </source>
</evidence>
<dbReference type="SUPFAM" id="SSF52540">
    <property type="entry name" value="P-loop containing nucleoside triphosphate hydrolases"/>
    <property type="match status" value="1"/>
</dbReference>
<reference evidence="6" key="2">
    <citation type="journal article" date="2017" name="Sci. Adv.">
        <title>A tail of two voltages: Proteomic comparison of the three electric organs of the electric eel.</title>
        <authorList>
            <person name="Traeger L.L."/>
            <person name="Sabat G."/>
            <person name="Barrett-Wilt G.A."/>
            <person name="Wells G.B."/>
            <person name="Sussman M.R."/>
        </authorList>
    </citation>
    <scope>NUCLEOTIDE SEQUENCE [LARGE SCALE GENOMIC DNA]</scope>
</reference>
<organism evidence="5 6">
    <name type="scientific">Electrophorus electricus</name>
    <name type="common">Electric eel</name>
    <name type="synonym">Gymnotus electricus</name>
    <dbReference type="NCBI Taxonomy" id="8005"/>
    <lineage>
        <taxon>Eukaryota</taxon>
        <taxon>Metazoa</taxon>
        <taxon>Chordata</taxon>
        <taxon>Craniata</taxon>
        <taxon>Vertebrata</taxon>
        <taxon>Euteleostomi</taxon>
        <taxon>Actinopterygii</taxon>
        <taxon>Neopterygii</taxon>
        <taxon>Teleostei</taxon>
        <taxon>Ostariophysi</taxon>
        <taxon>Gymnotiformes</taxon>
        <taxon>Gymnotoidei</taxon>
        <taxon>Gymnotidae</taxon>
        <taxon>Electrophorus</taxon>
    </lineage>
</organism>
<dbReference type="GO" id="GO:0005525">
    <property type="term" value="F:GTP binding"/>
    <property type="evidence" value="ECO:0007669"/>
    <property type="project" value="UniProtKB-KW"/>
</dbReference>
<feature type="domain" description="AIG1-type G" evidence="4">
    <location>
        <begin position="36"/>
        <end position="225"/>
    </location>
</feature>
<dbReference type="STRING" id="8005.ENSEEEP00000023495"/>
<dbReference type="PANTHER" id="PTHR10903:SF190">
    <property type="entry name" value="GTPASE IMAP FAMILY MEMBER 4-LIKE"/>
    <property type="match status" value="1"/>
</dbReference>
<dbReference type="Ensembl" id="ENSEEET00000023761.2">
    <property type="protein sequence ID" value="ENSEEEP00000023495.2"/>
    <property type="gene ID" value="ENSEEEG00000011394.2"/>
</dbReference>
<dbReference type="OMA" id="RVTIHCE"/>
<dbReference type="InterPro" id="IPR045058">
    <property type="entry name" value="GIMA/IAN/Toc"/>
</dbReference>
<evidence type="ECO:0000256" key="2">
    <source>
        <dbReference type="ARBA" id="ARBA00022741"/>
    </source>
</evidence>
<dbReference type="Gene3D" id="3.40.50.300">
    <property type="entry name" value="P-loop containing nucleotide triphosphate hydrolases"/>
    <property type="match status" value="1"/>
</dbReference>
<dbReference type="InterPro" id="IPR027417">
    <property type="entry name" value="P-loop_NTPase"/>
</dbReference>
<dbReference type="Pfam" id="PF04548">
    <property type="entry name" value="AIG1"/>
    <property type="match status" value="1"/>
</dbReference>
<dbReference type="AlphaFoldDB" id="A0A4W4FF41"/>
<keyword evidence="2" id="KW-0547">Nucleotide-binding</keyword>
<keyword evidence="3" id="KW-0342">GTP-binding</keyword>
<keyword evidence="6" id="KW-1185">Reference proteome</keyword>
<reference evidence="5" key="3">
    <citation type="submission" date="2020-05" db="EMBL/GenBank/DDBJ databases">
        <title>Electrophorus electricus (electric eel) genome, fEleEle1, primary haplotype.</title>
        <authorList>
            <person name="Myers G."/>
            <person name="Meyer A."/>
            <person name="Fedrigo O."/>
            <person name="Formenti G."/>
            <person name="Rhie A."/>
            <person name="Tracey A."/>
            <person name="Sims Y."/>
            <person name="Jarvis E.D."/>
        </authorList>
    </citation>
    <scope>NUCLEOTIDE SEQUENCE [LARGE SCALE GENOMIC DNA]</scope>
</reference>
<name>A0A4W4FF41_ELEEL</name>
<accession>A0A4W4FF41</accession>
<reference evidence="5" key="5">
    <citation type="submission" date="2025-09" db="UniProtKB">
        <authorList>
            <consortium name="Ensembl"/>
        </authorList>
    </citation>
    <scope>IDENTIFICATION</scope>
</reference>